<accession>A0ABW3D3T6</accession>
<dbReference type="InterPro" id="IPR037171">
    <property type="entry name" value="NagB/RpiA_transferase-like"/>
</dbReference>
<dbReference type="GO" id="GO:0030272">
    <property type="term" value="F:5-formyltetrahydrofolate cyclo-ligase activity"/>
    <property type="evidence" value="ECO:0007669"/>
    <property type="project" value="UniProtKB-EC"/>
</dbReference>
<reference evidence="6" key="1">
    <citation type="journal article" date="2019" name="Int. J. Syst. Evol. Microbiol.">
        <title>The Global Catalogue of Microorganisms (GCM) 10K type strain sequencing project: providing services to taxonomists for standard genome sequencing and annotation.</title>
        <authorList>
            <consortium name="The Broad Institute Genomics Platform"/>
            <consortium name="The Broad Institute Genome Sequencing Center for Infectious Disease"/>
            <person name="Wu L."/>
            <person name="Ma J."/>
        </authorList>
    </citation>
    <scope>NUCLEOTIDE SEQUENCE [LARGE SCALE GENOMIC DNA]</scope>
    <source>
        <strain evidence="6">CCUG 62952</strain>
    </source>
</reference>
<sequence>MNKEELRGKYKMLRKELSDLQLEEYSIEIANNLLSLPIWDKTYFHIFLPIVRQKEVNTEYILNILAGKDKEIIVSRSDFSDHSMRHYLLTDSTKIRTNDFGIPEPVDGLEVPVRNIEVVFVPLLAFDKQGHRVGYGKGFYDRFLTNCNTAVIKVGLSIFGPELLIDNVQLTDIKLNFCVTPTKIYHF</sequence>
<dbReference type="InterPro" id="IPR024185">
    <property type="entry name" value="FTHF_cligase-like_sf"/>
</dbReference>
<comment type="caution">
    <text evidence="5">The sequence shown here is derived from an EMBL/GenBank/DDBJ whole genome shotgun (WGS) entry which is preliminary data.</text>
</comment>
<keyword evidence="3 4" id="KW-0067">ATP-binding</keyword>
<evidence type="ECO:0000256" key="3">
    <source>
        <dbReference type="ARBA" id="ARBA00022840"/>
    </source>
</evidence>
<dbReference type="PANTHER" id="PTHR23407:SF1">
    <property type="entry name" value="5-FORMYLTETRAHYDROFOLATE CYCLO-LIGASE"/>
    <property type="match status" value="1"/>
</dbReference>
<evidence type="ECO:0000256" key="4">
    <source>
        <dbReference type="RuleBase" id="RU361279"/>
    </source>
</evidence>
<dbReference type="Gene3D" id="3.40.50.10420">
    <property type="entry name" value="NagB/RpiA/CoA transferase-like"/>
    <property type="match status" value="1"/>
</dbReference>
<dbReference type="PANTHER" id="PTHR23407">
    <property type="entry name" value="ATPASE INHIBITOR/5-FORMYLTETRAHYDROFOLATE CYCLO-LIGASE"/>
    <property type="match status" value="1"/>
</dbReference>
<comment type="cofactor">
    <cofactor evidence="4">
        <name>Mg(2+)</name>
        <dbReference type="ChEBI" id="CHEBI:18420"/>
    </cofactor>
</comment>
<keyword evidence="4" id="KW-0479">Metal-binding</keyword>
<keyword evidence="2 4" id="KW-0547">Nucleotide-binding</keyword>
<name>A0ABW3D3T6_9FLAO</name>
<comment type="similarity">
    <text evidence="1 4">Belongs to the 5-formyltetrahydrofolate cyclo-ligase family.</text>
</comment>
<keyword evidence="5" id="KW-0436">Ligase</keyword>
<keyword evidence="4" id="KW-0460">Magnesium</keyword>
<dbReference type="NCBIfam" id="TIGR02727">
    <property type="entry name" value="MTHFS_bact"/>
    <property type="match status" value="1"/>
</dbReference>
<dbReference type="SUPFAM" id="SSF100950">
    <property type="entry name" value="NagB/RpiA/CoA transferase-like"/>
    <property type="match status" value="1"/>
</dbReference>
<keyword evidence="6" id="KW-1185">Reference proteome</keyword>
<dbReference type="EMBL" id="JBHTJH010000017">
    <property type="protein sequence ID" value="MFD0863463.1"/>
    <property type="molecule type" value="Genomic_DNA"/>
</dbReference>
<evidence type="ECO:0000256" key="1">
    <source>
        <dbReference type="ARBA" id="ARBA00010638"/>
    </source>
</evidence>
<proteinExistence type="inferred from homology"/>
<comment type="catalytic activity">
    <reaction evidence="4">
        <text>(6S)-5-formyl-5,6,7,8-tetrahydrofolate + ATP = (6R)-5,10-methenyltetrahydrofolate + ADP + phosphate</text>
        <dbReference type="Rhea" id="RHEA:10488"/>
        <dbReference type="ChEBI" id="CHEBI:30616"/>
        <dbReference type="ChEBI" id="CHEBI:43474"/>
        <dbReference type="ChEBI" id="CHEBI:57455"/>
        <dbReference type="ChEBI" id="CHEBI:57457"/>
        <dbReference type="ChEBI" id="CHEBI:456216"/>
        <dbReference type="EC" id="6.3.3.2"/>
    </reaction>
</comment>
<gene>
    <name evidence="5" type="ORF">ACFQ1M_14705</name>
</gene>
<organism evidence="5 6">
    <name type="scientific">Sungkyunkwania multivorans</name>
    <dbReference type="NCBI Taxonomy" id="1173618"/>
    <lineage>
        <taxon>Bacteria</taxon>
        <taxon>Pseudomonadati</taxon>
        <taxon>Bacteroidota</taxon>
        <taxon>Flavobacteriia</taxon>
        <taxon>Flavobacteriales</taxon>
        <taxon>Flavobacteriaceae</taxon>
        <taxon>Sungkyunkwania</taxon>
    </lineage>
</organism>
<dbReference type="RefSeq" id="WP_386409529.1">
    <property type="nucleotide sequence ID" value="NZ_JBHTJH010000017.1"/>
</dbReference>
<evidence type="ECO:0000256" key="2">
    <source>
        <dbReference type="ARBA" id="ARBA00022741"/>
    </source>
</evidence>
<evidence type="ECO:0000313" key="5">
    <source>
        <dbReference type="EMBL" id="MFD0863463.1"/>
    </source>
</evidence>
<protein>
    <recommendedName>
        <fullName evidence="4">5-formyltetrahydrofolate cyclo-ligase</fullName>
        <ecNumber evidence="4">6.3.3.2</ecNumber>
    </recommendedName>
</protein>
<evidence type="ECO:0000313" key="6">
    <source>
        <dbReference type="Proteomes" id="UP001596978"/>
    </source>
</evidence>
<dbReference type="Pfam" id="PF01812">
    <property type="entry name" value="5-FTHF_cyc-lig"/>
    <property type="match status" value="1"/>
</dbReference>
<dbReference type="Proteomes" id="UP001596978">
    <property type="component" value="Unassembled WGS sequence"/>
</dbReference>
<dbReference type="PIRSF" id="PIRSF006806">
    <property type="entry name" value="FTHF_cligase"/>
    <property type="match status" value="1"/>
</dbReference>
<dbReference type="InterPro" id="IPR002698">
    <property type="entry name" value="FTHF_cligase"/>
</dbReference>
<dbReference type="EC" id="6.3.3.2" evidence="4"/>